<dbReference type="Gene3D" id="2.60.40.2630">
    <property type="match status" value="1"/>
</dbReference>
<dbReference type="Gene3D" id="2.60.40.10">
    <property type="entry name" value="Immunoglobulins"/>
    <property type="match status" value="1"/>
</dbReference>
<dbReference type="EMBL" id="JAATLI010000001">
    <property type="protein sequence ID" value="NJC16514.1"/>
    <property type="molecule type" value="Genomic_DNA"/>
</dbReference>
<dbReference type="EMBL" id="CP043839">
    <property type="protein sequence ID" value="WOF12990.1"/>
    <property type="molecule type" value="Genomic_DNA"/>
</dbReference>
<evidence type="ECO:0000313" key="2">
    <source>
        <dbReference type="EMBL" id="NJC16514.1"/>
    </source>
</evidence>
<name>A0A7X6BHM8_9BACT</name>
<dbReference type="AlphaFoldDB" id="A0A7X6BHM8"/>
<dbReference type="Pfam" id="PF13149">
    <property type="entry name" value="Mfa_like_1"/>
    <property type="match status" value="1"/>
</dbReference>
<proteinExistence type="predicted"/>
<dbReference type="RefSeq" id="WP_118304670.1">
    <property type="nucleotide sequence ID" value="NZ_BMPA01000001.1"/>
</dbReference>
<dbReference type="Gene3D" id="2.60.40.2620">
    <property type="entry name" value="Fimbrillin-like"/>
    <property type="match status" value="1"/>
</dbReference>
<feature type="signal peptide" evidence="1">
    <location>
        <begin position="1"/>
        <end position="18"/>
    </location>
</feature>
<evidence type="ECO:0000313" key="4">
    <source>
        <dbReference type="Proteomes" id="UP000576368"/>
    </source>
</evidence>
<dbReference type="Proteomes" id="UP001302374">
    <property type="component" value="Chromosome"/>
</dbReference>
<sequence length="1138" mass="126628">MRKIILLVAMVLSFVCWACYDNEIAGPDAGQACLISLSGEIDQVTLSRVNDGGFCHNDVMGVYIVDYEGGSPGTLLDEGNRATNLQFTFDETNYKWNSAYDVFWKDSKTPIDVYGYYPVGTPESVNAYAFEVRKDQSKLSENGEMGGYEASDFLWGKAENVAPLTPVVRLSFRHKMSNARVTLQEGKGFSEGEWTKLEKQVLVTNTKRGARVDLATGIVTVTGEVATTGTIPYKHGDEFRAIVVPQEVATGVKLFSITVDGVAYSFSKNETFTYVPSKMHNFTIRVDKKANEGKYEFVLVSESITAWEVDLASHDATAREYIVIESEAGKLKECITAAKKDFRNLQNLKITGEINALDFYFMRDSMDRLQALNLKEVKIVKGGMDDNGRPARGDVIPTHALHTKSSLQSVILPDQLQEIDYAAFCECKSLMGSLIIPEGVVKIEELAFGRCSGLRGLLTLPSTLEYIGAAAFETCAFIGELKLPDKLKYIGTQAFYSCKNFTGTLMLPESLQYIGASAFHHCSGITGSLKIPQGITEISSFAFYGGGFDGALIMHDGIIAIGERAFGLCKFKGELNLPSKIFILEDEVFINCNFSGNLKLPQNLRSIGMSVFENNVRLSGILEFPPSVTSISAGAFARCGFEEIIFPENLEYIGYIDSYPGGAFANCFNVGRIVCKGTIPADVVDSRAFEGVPKDNFTLEVPESVVEQYRAAPGWREFKRIAAHRELICRPTIVKALNGKSERKLILDAEGEWEVESKPEWCTLSAMSGNKKTELTLTLESGTSYREGEIIFRLKDYDYTTSCRVYQYGFEYADDEVLVLQNHKVGQGINLIFLGDGYDAEDISRGDYLQVMNEQMERFFAIEPYRTYRDYFDVYTAIAVSPENGIGGVNTIRDTKFGTTFTNDVGLLGEYDEIFAYVMKIPSVNESNLSQSLIVITPNTTDYGGITQMWEDGSAIAFCPLSGDNYPYDARGIVQHEAGGHGFGKLGDEYIYYNSFIDDCLCLGAFKWGKALGWYENLSLTGKMHEVPWAHFIFDDRYSDVVDIYEGGFTHTRGVFRSEQNSCMNNNIQYHSAISREAIVKRIMLYAGETYSFDEFVKNDKRGSDNLSRSTRDMDFGTKALGNQYPPVIHKGRPSILK</sequence>
<dbReference type="Pfam" id="PF09471">
    <property type="entry name" value="Peptidase_M64"/>
    <property type="match status" value="1"/>
</dbReference>
<dbReference type="CDD" id="cd13120">
    <property type="entry name" value="BF2867_like_N"/>
    <property type="match status" value="1"/>
</dbReference>
<dbReference type="CDD" id="cd13121">
    <property type="entry name" value="BF2867_like_C"/>
    <property type="match status" value="1"/>
</dbReference>
<reference evidence="3 5" key="1">
    <citation type="submission" date="2019-09" db="EMBL/GenBank/DDBJ databases">
        <title>Butyricimonas paravirosa DSM 105722 (=214-4 = JCM 18677 = CCUG 65563).</title>
        <authorList>
            <person name="Le Roy T."/>
            <person name="Cani P.D."/>
        </authorList>
    </citation>
    <scope>NUCLEOTIDE SEQUENCE [LARGE SCALE GENOMIC DNA]</scope>
    <source>
        <strain evidence="3 5">DSM 105722</strain>
    </source>
</reference>
<dbReference type="InterPro" id="IPR032675">
    <property type="entry name" value="LRR_dom_sf"/>
</dbReference>
<dbReference type="InterPro" id="IPR013783">
    <property type="entry name" value="Ig-like_fold"/>
</dbReference>
<dbReference type="InterPro" id="IPR042278">
    <property type="entry name" value="Mfa-like_1_N"/>
</dbReference>
<dbReference type="PANTHER" id="PTHR45661:SF3">
    <property type="entry name" value="IG-LIKE DOMAIN-CONTAINING PROTEIN"/>
    <property type="match status" value="1"/>
</dbReference>
<accession>A0A7X6BHM8</accession>
<dbReference type="Gene3D" id="3.40.390.10">
    <property type="entry name" value="Collagenase (Catalytic Domain)"/>
    <property type="match status" value="1"/>
</dbReference>
<dbReference type="CDD" id="cd14948">
    <property type="entry name" value="BACON"/>
    <property type="match status" value="1"/>
</dbReference>
<protein>
    <submittedName>
        <fullName evidence="3">Leucine-rich repeat protein</fullName>
    </submittedName>
</protein>
<organism evidence="2 4">
    <name type="scientific">Butyricimonas paravirosa</name>
    <dbReference type="NCBI Taxonomy" id="1472417"/>
    <lineage>
        <taxon>Bacteria</taxon>
        <taxon>Pseudomonadati</taxon>
        <taxon>Bacteroidota</taxon>
        <taxon>Bacteroidia</taxon>
        <taxon>Bacteroidales</taxon>
        <taxon>Odoribacteraceae</taxon>
        <taxon>Butyricimonas</taxon>
    </lineage>
</organism>
<dbReference type="Pfam" id="PF13306">
    <property type="entry name" value="LRR_5"/>
    <property type="match status" value="2"/>
</dbReference>
<dbReference type="SUPFAM" id="SSF52058">
    <property type="entry name" value="L domain-like"/>
    <property type="match status" value="1"/>
</dbReference>
<evidence type="ECO:0000313" key="3">
    <source>
        <dbReference type="EMBL" id="WOF12990.1"/>
    </source>
</evidence>
<evidence type="ECO:0000313" key="5">
    <source>
        <dbReference type="Proteomes" id="UP001302374"/>
    </source>
</evidence>
<keyword evidence="1" id="KW-0732">Signal</keyword>
<feature type="chain" id="PRO_5031413615" evidence="1">
    <location>
        <begin position="19"/>
        <end position="1138"/>
    </location>
</feature>
<reference evidence="2 4" key="2">
    <citation type="submission" date="2020-03" db="EMBL/GenBank/DDBJ databases">
        <title>Genomic Encyclopedia of Type Strains, Phase IV (KMG-IV): sequencing the most valuable type-strain genomes for metagenomic binning, comparative biology and taxonomic classification.</title>
        <authorList>
            <person name="Goeker M."/>
        </authorList>
    </citation>
    <scope>NUCLEOTIDE SEQUENCE [LARGE SCALE GENOMIC DNA]</scope>
    <source>
        <strain evidence="2 4">DSM 105722</strain>
    </source>
</reference>
<dbReference type="PANTHER" id="PTHR45661">
    <property type="entry name" value="SURFACE ANTIGEN"/>
    <property type="match status" value="1"/>
</dbReference>
<gene>
    <name evidence="3" type="ORF">F1644_12300</name>
    <name evidence="2" type="ORF">GGR15_000116</name>
</gene>
<dbReference type="InterPro" id="IPR024079">
    <property type="entry name" value="MetalloPept_cat_dom_sf"/>
</dbReference>
<dbReference type="InterPro" id="IPR026906">
    <property type="entry name" value="LRR_5"/>
</dbReference>
<dbReference type="Proteomes" id="UP000576368">
    <property type="component" value="Unassembled WGS sequence"/>
</dbReference>
<dbReference type="Gene3D" id="3.80.10.10">
    <property type="entry name" value="Ribonuclease Inhibitor"/>
    <property type="match status" value="2"/>
</dbReference>
<dbReference type="GeneID" id="86892087"/>
<evidence type="ECO:0000256" key="1">
    <source>
        <dbReference type="SAM" id="SignalP"/>
    </source>
</evidence>
<dbReference type="InterPro" id="IPR019026">
    <property type="entry name" value="Peptidase_M64_IgA"/>
</dbReference>
<dbReference type="InterPro" id="IPR024361">
    <property type="entry name" value="BACON"/>
</dbReference>
<keyword evidence="5" id="KW-1185">Reference proteome</keyword>
<dbReference type="InterPro" id="IPR053139">
    <property type="entry name" value="Surface_bspA-like"/>
</dbReference>
<dbReference type="GO" id="GO:0008237">
    <property type="term" value="F:metallopeptidase activity"/>
    <property type="evidence" value="ECO:0007669"/>
    <property type="project" value="InterPro"/>
</dbReference>
<dbReference type="InterPro" id="IPR025049">
    <property type="entry name" value="Mfa-like_1"/>
</dbReference>